<dbReference type="InterPro" id="IPR006439">
    <property type="entry name" value="HAD-SF_hydro_IA"/>
</dbReference>
<organism evidence="1 2">
    <name type="scientific">Serinibacter arcticus</name>
    <dbReference type="NCBI Taxonomy" id="1655435"/>
    <lineage>
        <taxon>Bacteria</taxon>
        <taxon>Bacillati</taxon>
        <taxon>Actinomycetota</taxon>
        <taxon>Actinomycetes</taxon>
        <taxon>Micrococcales</taxon>
        <taxon>Beutenbergiaceae</taxon>
        <taxon>Serinibacter</taxon>
    </lineage>
</organism>
<dbReference type="RefSeq" id="WP_233251641.1">
    <property type="nucleotide sequence ID" value="NZ_RHPJ01000003.1"/>
</dbReference>
<protein>
    <submittedName>
        <fullName evidence="1">Hydrolase, haloacid dehalogenase-like family</fullName>
    </submittedName>
</protein>
<gene>
    <name evidence="1" type="ORF">SERN_2287</name>
</gene>
<dbReference type="PANTHER" id="PTHR43611">
    <property type="entry name" value="ALPHA-D-GLUCOSE 1-PHOSPHATE PHOSPHATASE"/>
    <property type="match status" value="1"/>
</dbReference>
<evidence type="ECO:0000313" key="1">
    <source>
        <dbReference type="EMBL" id="TGO04694.1"/>
    </source>
</evidence>
<evidence type="ECO:0000313" key="2">
    <source>
        <dbReference type="Proteomes" id="UP000297318"/>
    </source>
</evidence>
<dbReference type="CDD" id="cd02603">
    <property type="entry name" value="HAD_sEH-N_like"/>
    <property type="match status" value="1"/>
</dbReference>
<dbReference type="InterPro" id="IPR023198">
    <property type="entry name" value="PGP-like_dom2"/>
</dbReference>
<sequence length="200" mass="21919">MIDTVVLDLGQVLVSWEPWRAHPDLTRQEWDAVAGRIGFHDLNLRADAGERWADLEIEVAARWPGTAGFVEQYEREFAATLVGPVAGMPELVGELRERGTRLLGLTNWSTETFPRGVAAVPAIGELEAVVVSGEIGLVKPDPAIYEHLVATHEVEPARALFVDDRAENVEAARALGFRGHVFTTATVLRRELAVLDLAHA</sequence>
<dbReference type="NCBIfam" id="TIGR01509">
    <property type="entry name" value="HAD-SF-IA-v3"/>
    <property type="match status" value="1"/>
</dbReference>
<dbReference type="Gene3D" id="3.40.50.1000">
    <property type="entry name" value="HAD superfamily/HAD-like"/>
    <property type="match status" value="1"/>
</dbReference>
<dbReference type="Pfam" id="PF13419">
    <property type="entry name" value="HAD_2"/>
    <property type="match status" value="1"/>
</dbReference>
<dbReference type="InterPro" id="IPR041492">
    <property type="entry name" value="HAD_2"/>
</dbReference>
<comment type="caution">
    <text evidence="1">The sequence shown here is derived from an EMBL/GenBank/DDBJ whole genome shotgun (WGS) entry which is preliminary data.</text>
</comment>
<keyword evidence="2" id="KW-1185">Reference proteome</keyword>
<dbReference type="GO" id="GO:0016787">
    <property type="term" value="F:hydrolase activity"/>
    <property type="evidence" value="ECO:0007669"/>
    <property type="project" value="UniProtKB-KW"/>
</dbReference>
<accession>A0A4Z1DYL7</accession>
<dbReference type="Proteomes" id="UP000297318">
    <property type="component" value="Unassembled WGS sequence"/>
</dbReference>
<proteinExistence type="predicted"/>
<name>A0A4Z1DYL7_9MICO</name>
<dbReference type="InterPro" id="IPR036412">
    <property type="entry name" value="HAD-like_sf"/>
</dbReference>
<dbReference type="SUPFAM" id="SSF56784">
    <property type="entry name" value="HAD-like"/>
    <property type="match status" value="1"/>
</dbReference>
<keyword evidence="1" id="KW-0378">Hydrolase</keyword>
<dbReference type="Gene3D" id="1.10.150.240">
    <property type="entry name" value="Putative phosphatase, domain 2"/>
    <property type="match status" value="1"/>
</dbReference>
<dbReference type="EMBL" id="RHPJ01000003">
    <property type="protein sequence ID" value="TGO04694.1"/>
    <property type="molecule type" value="Genomic_DNA"/>
</dbReference>
<dbReference type="PANTHER" id="PTHR43611:SF3">
    <property type="entry name" value="FLAVIN MONONUCLEOTIDE HYDROLASE 1, CHLOROPLATIC"/>
    <property type="match status" value="1"/>
</dbReference>
<reference evidence="1 2" key="1">
    <citation type="submission" date="2018-11" db="EMBL/GenBank/DDBJ databases">
        <title>Complete genome sequencing of the Actinobacteria Serinibacter sp. K3-2.</title>
        <authorList>
            <person name="Rakitin A.L."/>
            <person name="Beletsky A.V."/>
            <person name="Mardanov A.V."/>
            <person name="Ravin N.V."/>
            <person name="Gromova A.S."/>
            <person name="Filippova S.N."/>
            <person name="Gal'Chenko V.F."/>
        </authorList>
    </citation>
    <scope>NUCLEOTIDE SEQUENCE [LARGE SCALE GENOMIC DNA]</scope>
    <source>
        <strain evidence="1 2">K3-2</strain>
    </source>
</reference>
<dbReference type="InterPro" id="IPR023214">
    <property type="entry name" value="HAD_sf"/>
</dbReference>
<dbReference type="PRINTS" id="PR00413">
    <property type="entry name" value="HADHALOGNASE"/>
</dbReference>
<dbReference type="AlphaFoldDB" id="A0A4Z1DYL7"/>